<evidence type="ECO:0000259" key="2">
    <source>
        <dbReference type="Pfam" id="PF09992"/>
    </source>
</evidence>
<dbReference type="AlphaFoldDB" id="A0A1I0MQ41"/>
<name>A0A1I0MQ41_9FIRM</name>
<gene>
    <name evidence="3" type="ORF">SAMN05421659_10226</name>
</gene>
<dbReference type="PANTHER" id="PTHR40446:SF2">
    <property type="entry name" value="N-ACETYLGLUCOSAMINE-1-PHOSPHODIESTER ALPHA-N-ACETYLGLUCOSAMINIDASE"/>
    <property type="match status" value="1"/>
</dbReference>
<dbReference type="STRING" id="99656.SAMN05421659_10226"/>
<protein>
    <submittedName>
        <fullName evidence="3">Exopolysaccharide biosynthesis protein</fullName>
    </submittedName>
</protein>
<dbReference type="PANTHER" id="PTHR40446">
    <property type="entry name" value="N-ACETYLGLUCOSAMINE-1-PHOSPHODIESTER ALPHA-N-ACETYLGLUCOSAMINIDASE"/>
    <property type="match status" value="1"/>
</dbReference>
<accession>A0A1I0MQ41</accession>
<reference evidence="3 4" key="1">
    <citation type="submission" date="2016-10" db="EMBL/GenBank/DDBJ databases">
        <authorList>
            <person name="de Groot N.N."/>
        </authorList>
    </citation>
    <scope>NUCLEOTIDE SEQUENCE [LARGE SCALE GENOMIC DNA]</scope>
    <source>
        <strain evidence="3 4">DSM 9179</strain>
    </source>
</reference>
<evidence type="ECO:0000313" key="3">
    <source>
        <dbReference type="EMBL" id="SEV90291.1"/>
    </source>
</evidence>
<keyword evidence="1" id="KW-0472">Membrane</keyword>
<dbReference type="EMBL" id="FOJI01000002">
    <property type="protein sequence ID" value="SEV90291.1"/>
    <property type="molecule type" value="Genomic_DNA"/>
</dbReference>
<dbReference type="Pfam" id="PF09992">
    <property type="entry name" value="NAGPA"/>
    <property type="match status" value="1"/>
</dbReference>
<evidence type="ECO:0000256" key="1">
    <source>
        <dbReference type="SAM" id="Phobius"/>
    </source>
</evidence>
<sequence>MGIEDKGVCNNDSSETIEIVELAEIGENQEVGVIAKNEEQEVIGEEQEQVIIAENQEQEVIGEEQEVEAIAKNQDQEVTDEVEKLGAAQEYTDTRETNKLNDLEIETRQNSKGHTYNKKSKTLKKILVRTMVSIITVILLLFINLMGVVTIINYGPSETVRDLFVDSVMESSAGKILATSFFSDEKIAEIRAVNSVVSSSEVTDSNLIAVSQTAIEAQANVKPIEIKDIVSSTYKGKMAIVHDPSRVTVGVSGNYGGSNSGKTVKEIAQSYNAVIAVNGGGFEDEGGVGNGGTPTGIVISEGKLKYGSLTTLYEVIGFDKENVLVVGRMTGKQALDRGIRDALCFGPILIVNGTSVTINGSGSGVNPRTAIGQRADGAILLLVIDGRQANTMGATYSDIVDVMLEYGAVNAANLDGGSSTVLYDNGEYINNNSSINGPRNIPTSIIVR</sequence>
<keyword evidence="1" id="KW-1133">Transmembrane helix</keyword>
<keyword evidence="4" id="KW-1185">Reference proteome</keyword>
<dbReference type="Proteomes" id="UP000199701">
    <property type="component" value="Unassembled WGS sequence"/>
</dbReference>
<dbReference type="InterPro" id="IPR018711">
    <property type="entry name" value="NAGPA"/>
</dbReference>
<organism evidence="3 4">
    <name type="scientific">[Clostridium] fimetarium</name>
    <dbReference type="NCBI Taxonomy" id="99656"/>
    <lineage>
        <taxon>Bacteria</taxon>
        <taxon>Bacillati</taxon>
        <taxon>Bacillota</taxon>
        <taxon>Clostridia</taxon>
        <taxon>Lachnospirales</taxon>
        <taxon>Lachnospiraceae</taxon>
    </lineage>
</organism>
<evidence type="ECO:0000313" key="4">
    <source>
        <dbReference type="Proteomes" id="UP000199701"/>
    </source>
</evidence>
<keyword evidence="1" id="KW-0812">Transmembrane</keyword>
<dbReference type="RefSeq" id="WP_207647418.1">
    <property type="nucleotide sequence ID" value="NZ_FOJI01000002.1"/>
</dbReference>
<proteinExistence type="predicted"/>
<feature type="domain" description="Phosphodiester glycosidase" evidence="2">
    <location>
        <begin position="271"/>
        <end position="447"/>
    </location>
</feature>
<feature type="transmembrane region" description="Helical" evidence="1">
    <location>
        <begin position="126"/>
        <end position="152"/>
    </location>
</feature>